<comment type="caution">
    <text evidence="2">The sequence shown here is derived from an EMBL/GenBank/DDBJ whole genome shotgun (WGS) entry which is preliminary data.</text>
</comment>
<dbReference type="OrthoDB" id="8926298at2"/>
<keyword evidence="1" id="KW-0175">Coiled coil</keyword>
<dbReference type="Proteomes" id="UP000295382">
    <property type="component" value="Unassembled WGS sequence"/>
</dbReference>
<dbReference type="EMBL" id="SLZQ01000012">
    <property type="protein sequence ID" value="TCS34741.1"/>
    <property type="molecule type" value="Genomic_DNA"/>
</dbReference>
<dbReference type="AlphaFoldDB" id="A0A4V2UI99"/>
<dbReference type="Pfam" id="PF04778">
    <property type="entry name" value="LMP"/>
    <property type="match status" value="1"/>
</dbReference>
<evidence type="ECO:0000313" key="2">
    <source>
        <dbReference type="EMBL" id="TCS34741.1"/>
    </source>
</evidence>
<dbReference type="RefSeq" id="WP_132259837.1">
    <property type="nucleotide sequence ID" value="NZ_SLZQ01000012.1"/>
</dbReference>
<accession>A0A4V2UI99</accession>
<proteinExistence type="predicted"/>
<evidence type="ECO:0000313" key="3">
    <source>
        <dbReference type="Proteomes" id="UP000295382"/>
    </source>
</evidence>
<sequence>MMQSSEIQQRFNHIEQTVRQMSQACQSSPNIPSDLKQCITELDQQTGQAKQVIQSQNEQQIIQCVDSLEDLGDRAKAACEQAGNLNQNVRDAVMQAHQELSDLKHNLH</sequence>
<organism evidence="2 3">
    <name type="scientific">Paucimonas lemoignei</name>
    <name type="common">Pseudomonas lemoignei</name>
    <dbReference type="NCBI Taxonomy" id="29443"/>
    <lineage>
        <taxon>Bacteria</taxon>
        <taxon>Pseudomonadati</taxon>
        <taxon>Pseudomonadota</taxon>
        <taxon>Betaproteobacteria</taxon>
        <taxon>Burkholderiales</taxon>
        <taxon>Burkholderiaceae</taxon>
        <taxon>Paucimonas</taxon>
    </lineage>
</organism>
<keyword evidence="3" id="KW-1185">Reference proteome</keyword>
<dbReference type="InterPro" id="IPR006864">
    <property type="entry name" value="LMP_rpt"/>
</dbReference>
<evidence type="ECO:0000256" key="1">
    <source>
        <dbReference type="SAM" id="Coils"/>
    </source>
</evidence>
<reference evidence="2 3" key="1">
    <citation type="submission" date="2019-03" db="EMBL/GenBank/DDBJ databases">
        <title>Genomic Encyclopedia of Type Strains, Phase IV (KMG-IV): sequencing the most valuable type-strain genomes for metagenomic binning, comparative biology and taxonomic classification.</title>
        <authorList>
            <person name="Goeker M."/>
        </authorList>
    </citation>
    <scope>NUCLEOTIDE SEQUENCE [LARGE SCALE GENOMIC DNA]</scope>
    <source>
        <strain evidence="2 3">DSM 7445</strain>
    </source>
</reference>
<protein>
    <submittedName>
        <fullName evidence="2">LMP repeat protein</fullName>
    </submittedName>
</protein>
<name>A0A4V2UI99_PAULE</name>
<gene>
    <name evidence="2" type="ORF">EDC30_11273</name>
</gene>
<feature type="coiled-coil region" evidence="1">
    <location>
        <begin position="68"/>
        <end position="106"/>
    </location>
</feature>